<dbReference type="EMBL" id="DVML01000025">
    <property type="protein sequence ID" value="HIU22893.1"/>
    <property type="molecule type" value="Genomic_DNA"/>
</dbReference>
<dbReference type="AlphaFoldDB" id="A0A9D1HWF7"/>
<sequence>MSQREALDYLFRVMREENETFGNVTRKQIYHKIRYDGLRDCKPGEILRKEENVRLKNLKKMRSEQVEIFFDQEIENCMIPVQERKKHRVFSIVSKETMQSIDDPCRLYFSVRTGSYGEFYEGIFRYITEHCLNIQGMLSQYYQNDAVVLICDQRDVSEISRYVQQEYSDCLSEITPFIPSLNGIGYIRGNYDYMREIAGMIYTYIQFLKSKRISSRYINVDYFYEFLKRIAAQKSSVDPCISDMFFAFEMIVLGTFEKKKAKQFFY</sequence>
<evidence type="ECO:0000313" key="2">
    <source>
        <dbReference type="Proteomes" id="UP000824087"/>
    </source>
</evidence>
<proteinExistence type="predicted"/>
<protein>
    <submittedName>
        <fullName evidence="1">Uncharacterized protein</fullName>
    </submittedName>
</protein>
<evidence type="ECO:0000313" key="1">
    <source>
        <dbReference type="EMBL" id="HIU22893.1"/>
    </source>
</evidence>
<dbReference type="Proteomes" id="UP000824087">
    <property type="component" value="Unassembled WGS sequence"/>
</dbReference>
<gene>
    <name evidence="1" type="ORF">IAD49_04865</name>
</gene>
<reference evidence="1" key="2">
    <citation type="journal article" date="2021" name="PeerJ">
        <title>Extensive microbial diversity within the chicken gut microbiome revealed by metagenomics and culture.</title>
        <authorList>
            <person name="Gilroy R."/>
            <person name="Ravi A."/>
            <person name="Getino M."/>
            <person name="Pursley I."/>
            <person name="Horton D.L."/>
            <person name="Alikhan N.F."/>
            <person name="Baker D."/>
            <person name="Gharbi K."/>
            <person name="Hall N."/>
            <person name="Watson M."/>
            <person name="Adriaenssens E.M."/>
            <person name="Foster-Nyarko E."/>
            <person name="Jarju S."/>
            <person name="Secka A."/>
            <person name="Antonio M."/>
            <person name="Oren A."/>
            <person name="Chaudhuri R.R."/>
            <person name="La Ragione R."/>
            <person name="Hildebrand F."/>
            <person name="Pallen M.J."/>
        </authorList>
    </citation>
    <scope>NUCLEOTIDE SEQUENCE</scope>
    <source>
        <strain evidence="1">CHK197-8231</strain>
    </source>
</reference>
<organism evidence="1 2">
    <name type="scientific">Candidatus Fimihabitans intestinipullorum</name>
    <dbReference type="NCBI Taxonomy" id="2840820"/>
    <lineage>
        <taxon>Bacteria</taxon>
        <taxon>Bacillati</taxon>
        <taxon>Mycoplasmatota</taxon>
        <taxon>Mycoplasmatota incertae sedis</taxon>
        <taxon>Candidatus Fimihabitans</taxon>
    </lineage>
</organism>
<reference evidence="1" key="1">
    <citation type="submission" date="2020-10" db="EMBL/GenBank/DDBJ databases">
        <authorList>
            <person name="Gilroy R."/>
        </authorList>
    </citation>
    <scope>NUCLEOTIDE SEQUENCE</scope>
    <source>
        <strain evidence="1">CHK197-8231</strain>
    </source>
</reference>
<accession>A0A9D1HWF7</accession>
<comment type="caution">
    <text evidence="1">The sequence shown here is derived from an EMBL/GenBank/DDBJ whole genome shotgun (WGS) entry which is preliminary data.</text>
</comment>
<name>A0A9D1HWF7_9BACT</name>